<name>A0A0W1ARN0_9BACL</name>
<dbReference type="EMBL" id="LCZJ02000037">
    <property type="protein sequence ID" value="KTD83980.1"/>
    <property type="molecule type" value="Genomic_DNA"/>
</dbReference>
<dbReference type="OrthoDB" id="2655672at2"/>
<reference evidence="1 2" key="1">
    <citation type="journal article" date="2015" name="Int. Biodeterior. Biodegradation">
        <title>Physiological and genetic screening methods for the isolation of methyl tert-butyl ether-degrading bacteria for bioremediation purposes.</title>
        <authorList>
            <person name="Guisado I.M."/>
            <person name="Purswani J."/>
            <person name="Gonzalez Lopez J."/>
            <person name="Pozo C."/>
        </authorList>
    </citation>
    <scope>NUCLEOTIDE SEQUENCE [LARGE SCALE GENOMIC DNA]</scope>
    <source>
        <strain evidence="1 2">SH7</strain>
    </source>
</reference>
<dbReference type="Proteomes" id="UP000054709">
    <property type="component" value="Unassembled WGS sequence"/>
</dbReference>
<proteinExistence type="predicted"/>
<organism evidence="1 2">
    <name type="scientific">Paenibacillus etheri</name>
    <dbReference type="NCBI Taxonomy" id="1306852"/>
    <lineage>
        <taxon>Bacteria</taxon>
        <taxon>Bacillati</taxon>
        <taxon>Bacillota</taxon>
        <taxon>Bacilli</taxon>
        <taxon>Bacillales</taxon>
        <taxon>Paenibacillaceae</taxon>
        <taxon>Paenibacillus</taxon>
    </lineage>
</organism>
<evidence type="ECO:0000313" key="2">
    <source>
        <dbReference type="Proteomes" id="UP000054709"/>
    </source>
</evidence>
<accession>A0A0W1ARN0</accession>
<gene>
    <name evidence="1" type="ORF">UQ64_27830</name>
</gene>
<comment type="caution">
    <text evidence="1">The sequence shown here is derived from an EMBL/GenBank/DDBJ whole genome shotgun (WGS) entry which is preliminary data.</text>
</comment>
<evidence type="ECO:0000313" key="1">
    <source>
        <dbReference type="EMBL" id="KTD83980.1"/>
    </source>
</evidence>
<sequence>MSVFTEYAKEQQEIDGLLFKGYTIASIQEDLDGARIKFVRGEPAKSSMELLLLIADARKYVTTLVVAGLRAAGEQASCYSGEV</sequence>
<protein>
    <submittedName>
        <fullName evidence="1">Uncharacterized protein</fullName>
    </submittedName>
</protein>
<keyword evidence="2" id="KW-1185">Reference proteome</keyword>
<dbReference type="RefSeq" id="WP_060626058.1">
    <property type="nucleotide sequence ID" value="NZ_LCZJ02000037.1"/>
</dbReference>
<dbReference type="AlphaFoldDB" id="A0A0W1ARN0"/>